<gene>
    <name evidence="2" type="primary">AVEN_120110_1</name>
    <name evidence="2" type="ORF">TNIN_541</name>
</gene>
<dbReference type="AlphaFoldDB" id="A0A8X6WPM9"/>
<dbReference type="Pfam" id="PF05380">
    <property type="entry name" value="Peptidase_A17"/>
    <property type="match status" value="1"/>
</dbReference>
<dbReference type="OrthoDB" id="6436423at2759"/>
<evidence type="ECO:0000259" key="1">
    <source>
        <dbReference type="Pfam" id="PF00078"/>
    </source>
</evidence>
<dbReference type="PANTHER" id="PTHR47331:SF1">
    <property type="entry name" value="GAG-LIKE PROTEIN"/>
    <property type="match status" value="1"/>
</dbReference>
<dbReference type="Gene3D" id="2.40.70.10">
    <property type="entry name" value="Acid Proteases"/>
    <property type="match status" value="1"/>
</dbReference>
<proteinExistence type="predicted"/>
<keyword evidence="3" id="KW-1185">Reference proteome</keyword>
<dbReference type="InterPro" id="IPR021109">
    <property type="entry name" value="Peptidase_aspartic_dom_sf"/>
</dbReference>
<sequence>MNAVETAFEQLKIKSAKLKEVEDAVLELMIESNCTQEAYNIEFEAIEGYAEKMIAWQVRVKNIMKTDALGQKDNHSLVTSSSSSLRLPKIQFQQFSGELTDWLQVSSEDRIKLARNSFDSEKFNYKKKLGNLSTTATAADLFNSNFKNRKDFKFKNSNDNCIFCEKMHASENCCEAASMLYDVKKNAVIKRGVCYICLKRGHMSHSCRSDVKCIICNRRHYAVLCSKLPLRSGLETESASVENSTTASSSSSNVLANQACTSEVLLQTLVVVLQNGNHKSLVRALIDTGSQKSHILKSTAEKLAFKNEGEEEFIHSLFGGTKTKMYRHKCYKICLTNVDNNYTCNLNVYDQEMICNDVPSIRHGPWINELKNRKINLSDRGHNLGGKIEILKGADVAGKLLTGTMFYLKSGPVAIKTKLGWTLMGKTYRNDTKFDKNHFMNVTSMFVNDMCISDLWKLDSLGITDPVETKTKLELQEETINHFQKTISVDFSGRYEVALPWVLDNKLLSSNKKLAENRLESTKRKLIAMGKFEEYQDVLDLWLSEKIIEEVNENKENFVHYLPHRPVIKENSTSKIRPVFDASARTKGSPSLNDCLEKGPNFIEVIPTILNRFRKYKIGVIPDIEKAFLQIGVREQDRDFLRFMWYDRENRDHIKIYRHRRVVFGVTSSPFLLGATLNHHLDNASGNFDNVAKILRKSFYVDNCVTSFETEEQLQKFIVESKILLSSAYFNLRGWQSNILLNPGKFSESENQPDNFETMVLGLIWNLKDDCLSCKINCQKIEGKAITKRSLLSIANHIFDPIGFTAPVTLKPKLILQEIWKLKLKWDENLPENILNQVKQWLEQLPILAGIKIPRCLNLSSNGIKQITLHVFCDASKKAYAACVFLRVEYEENVFVKLIQAKARVAPLKDISIPRLELLSCTLGTRLAASVKNDLNLPDVRIYYLTDSMTALAWIQRDQFNANYGHICCWK</sequence>
<dbReference type="GO" id="GO:0071897">
    <property type="term" value="P:DNA biosynthetic process"/>
    <property type="evidence" value="ECO:0007669"/>
    <property type="project" value="UniProtKB-ARBA"/>
</dbReference>
<reference evidence="2" key="1">
    <citation type="submission" date="2020-08" db="EMBL/GenBank/DDBJ databases">
        <title>Multicomponent nature underlies the extraordinary mechanical properties of spider dragline silk.</title>
        <authorList>
            <person name="Kono N."/>
            <person name="Nakamura H."/>
            <person name="Mori M."/>
            <person name="Yoshida Y."/>
            <person name="Ohtoshi R."/>
            <person name="Malay A.D."/>
            <person name="Moran D.A.P."/>
            <person name="Tomita M."/>
            <person name="Numata K."/>
            <person name="Arakawa K."/>
        </authorList>
    </citation>
    <scope>NUCLEOTIDE SEQUENCE</scope>
</reference>
<accession>A0A8X6WPM9</accession>
<dbReference type="Proteomes" id="UP000886998">
    <property type="component" value="Unassembled WGS sequence"/>
</dbReference>
<dbReference type="Gene3D" id="3.10.10.10">
    <property type="entry name" value="HIV Type 1 Reverse Transcriptase, subunit A, domain 1"/>
    <property type="match status" value="1"/>
</dbReference>
<dbReference type="InterPro" id="IPR008042">
    <property type="entry name" value="Retrotrans_Pao"/>
</dbReference>
<dbReference type="InterPro" id="IPR043502">
    <property type="entry name" value="DNA/RNA_pol_sf"/>
</dbReference>
<name>A0A8X6WPM9_9ARAC</name>
<dbReference type="InterPro" id="IPR000477">
    <property type="entry name" value="RT_dom"/>
</dbReference>
<dbReference type="SUPFAM" id="SSF56672">
    <property type="entry name" value="DNA/RNA polymerases"/>
    <property type="match status" value="1"/>
</dbReference>
<dbReference type="PANTHER" id="PTHR47331">
    <property type="entry name" value="PHD-TYPE DOMAIN-CONTAINING PROTEIN"/>
    <property type="match status" value="1"/>
</dbReference>
<protein>
    <submittedName>
        <fullName evidence="2">Integrase catalytic domain-containing protein</fullName>
    </submittedName>
</protein>
<organism evidence="2 3">
    <name type="scientific">Trichonephila inaurata madagascariensis</name>
    <dbReference type="NCBI Taxonomy" id="2747483"/>
    <lineage>
        <taxon>Eukaryota</taxon>
        <taxon>Metazoa</taxon>
        <taxon>Ecdysozoa</taxon>
        <taxon>Arthropoda</taxon>
        <taxon>Chelicerata</taxon>
        <taxon>Arachnida</taxon>
        <taxon>Araneae</taxon>
        <taxon>Araneomorphae</taxon>
        <taxon>Entelegynae</taxon>
        <taxon>Araneoidea</taxon>
        <taxon>Nephilidae</taxon>
        <taxon>Trichonephila</taxon>
        <taxon>Trichonephila inaurata</taxon>
    </lineage>
</organism>
<evidence type="ECO:0000313" key="2">
    <source>
        <dbReference type="EMBL" id="GFY38885.1"/>
    </source>
</evidence>
<dbReference type="Gene3D" id="3.30.70.270">
    <property type="match status" value="1"/>
</dbReference>
<dbReference type="Pfam" id="PF00078">
    <property type="entry name" value="RVT_1"/>
    <property type="match status" value="1"/>
</dbReference>
<evidence type="ECO:0000313" key="3">
    <source>
        <dbReference type="Proteomes" id="UP000886998"/>
    </source>
</evidence>
<comment type="caution">
    <text evidence="2">The sequence shown here is derived from an EMBL/GenBank/DDBJ whole genome shotgun (WGS) entry which is preliminary data.</text>
</comment>
<feature type="domain" description="Reverse transcriptase" evidence="1">
    <location>
        <begin position="606"/>
        <end position="722"/>
    </location>
</feature>
<dbReference type="EMBL" id="BMAV01001105">
    <property type="protein sequence ID" value="GFY38885.1"/>
    <property type="molecule type" value="Genomic_DNA"/>
</dbReference>
<dbReference type="InterPro" id="IPR043128">
    <property type="entry name" value="Rev_trsase/Diguanyl_cyclase"/>
</dbReference>